<accession>A0ABW3MIK8</accession>
<organism evidence="1 2">
    <name type="scientific">Kibdelosporangium lantanae</name>
    <dbReference type="NCBI Taxonomy" id="1497396"/>
    <lineage>
        <taxon>Bacteria</taxon>
        <taxon>Bacillati</taxon>
        <taxon>Actinomycetota</taxon>
        <taxon>Actinomycetes</taxon>
        <taxon>Pseudonocardiales</taxon>
        <taxon>Pseudonocardiaceae</taxon>
        <taxon>Kibdelosporangium</taxon>
    </lineage>
</organism>
<proteinExistence type="predicted"/>
<dbReference type="Pfam" id="PF13602">
    <property type="entry name" value="ADH_zinc_N_2"/>
    <property type="match status" value="1"/>
</dbReference>
<dbReference type="Gene3D" id="3.40.50.720">
    <property type="entry name" value="NAD(P)-binding Rossmann-like Domain"/>
    <property type="match status" value="1"/>
</dbReference>
<keyword evidence="2" id="KW-1185">Reference proteome</keyword>
<comment type="caution">
    <text evidence="1">The sequence shown here is derived from an EMBL/GenBank/DDBJ whole genome shotgun (WGS) entry which is preliminary data.</text>
</comment>
<name>A0ABW3MIK8_9PSEU</name>
<evidence type="ECO:0000313" key="1">
    <source>
        <dbReference type="EMBL" id="MFD1049044.1"/>
    </source>
</evidence>
<protein>
    <submittedName>
        <fullName evidence="1">Zinc-binding dehydrogenase</fullName>
    </submittedName>
</protein>
<dbReference type="Proteomes" id="UP001597045">
    <property type="component" value="Unassembled WGS sequence"/>
</dbReference>
<evidence type="ECO:0000313" key="2">
    <source>
        <dbReference type="Proteomes" id="UP001597045"/>
    </source>
</evidence>
<reference evidence="2" key="1">
    <citation type="journal article" date="2019" name="Int. J. Syst. Evol. Microbiol.">
        <title>The Global Catalogue of Microorganisms (GCM) 10K type strain sequencing project: providing services to taxonomists for standard genome sequencing and annotation.</title>
        <authorList>
            <consortium name="The Broad Institute Genomics Platform"/>
            <consortium name="The Broad Institute Genome Sequencing Center for Infectious Disease"/>
            <person name="Wu L."/>
            <person name="Ma J."/>
        </authorList>
    </citation>
    <scope>NUCLEOTIDE SEQUENCE [LARGE SCALE GENOMIC DNA]</scope>
    <source>
        <strain evidence="2">JCM 31486</strain>
    </source>
</reference>
<dbReference type="Gene3D" id="3.90.180.10">
    <property type="entry name" value="Medium-chain alcohol dehydrogenases, catalytic domain"/>
    <property type="match status" value="1"/>
</dbReference>
<gene>
    <name evidence="1" type="ORF">ACFQ1S_27675</name>
</gene>
<sequence>MVVARGAHWLIPRDTNLAAEVRAQIPNGADAAIDAAARGIPTLNAVRNRGQLVSIAPGTAPTPLRGTTVHNLWIAGDPHQLAHLSTLAEEGTITARVAETYPLEKAELAHERLTAGGLRGRLVLVP</sequence>
<dbReference type="EMBL" id="JBHTIS010001944">
    <property type="protein sequence ID" value="MFD1049044.1"/>
    <property type="molecule type" value="Genomic_DNA"/>
</dbReference>